<reference evidence="3 4" key="1">
    <citation type="journal article" date="2012" name="PLoS Pathog.">
        <title>Diverse lifestyles and strategies of plant pathogenesis encoded in the genomes of eighteen Dothideomycetes fungi.</title>
        <authorList>
            <person name="Ohm R.A."/>
            <person name="Feau N."/>
            <person name="Henrissat B."/>
            <person name="Schoch C.L."/>
            <person name="Horwitz B.A."/>
            <person name="Barry K.W."/>
            <person name="Condon B.J."/>
            <person name="Copeland A.C."/>
            <person name="Dhillon B."/>
            <person name="Glaser F."/>
            <person name="Hesse C.N."/>
            <person name="Kosti I."/>
            <person name="LaButti K."/>
            <person name="Lindquist E.A."/>
            <person name="Lucas S."/>
            <person name="Salamov A.A."/>
            <person name="Bradshaw R.E."/>
            <person name="Ciuffetti L."/>
            <person name="Hamelin R.C."/>
            <person name="Kema G.H.J."/>
            <person name="Lawrence C."/>
            <person name="Scott J.A."/>
            <person name="Spatafora J.W."/>
            <person name="Turgeon B.G."/>
            <person name="de Wit P.J.G.M."/>
            <person name="Zhong S."/>
            <person name="Goodwin S.B."/>
            <person name="Grigoriev I.V."/>
        </authorList>
    </citation>
    <scope>NUCLEOTIDE SEQUENCE [LARGE SCALE GENOMIC DNA]</scope>
    <source>
        <strain evidence="4">C5 / ATCC 48332 / race O</strain>
    </source>
</reference>
<dbReference type="EMBL" id="KB445577">
    <property type="protein sequence ID" value="EMD90981.1"/>
    <property type="molecule type" value="Genomic_DNA"/>
</dbReference>
<evidence type="ECO:0000256" key="1">
    <source>
        <dbReference type="SAM" id="MobiDB-lite"/>
    </source>
</evidence>
<evidence type="ECO:0000313" key="4">
    <source>
        <dbReference type="Proteomes" id="UP000016936"/>
    </source>
</evidence>
<gene>
    <name evidence="3" type="ORF">COCHEDRAFT_1176636</name>
</gene>
<feature type="compositionally biased region" description="Polar residues" evidence="1">
    <location>
        <begin position="12"/>
        <end position="32"/>
    </location>
</feature>
<accession>M2UBA4</accession>
<feature type="compositionally biased region" description="Basic and acidic residues" evidence="1">
    <location>
        <begin position="63"/>
        <end position="79"/>
    </location>
</feature>
<feature type="compositionally biased region" description="Basic and acidic residues" evidence="1">
    <location>
        <begin position="33"/>
        <end position="50"/>
    </location>
</feature>
<dbReference type="OrthoDB" id="5387389at2759"/>
<dbReference type="eggNOG" id="ENOG502SSMB">
    <property type="taxonomic scope" value="Eukaryota"/>
</dbReference>
<dbReference type="Proteomes" id="UP000016936">
    <property type="component" value="Unassembled WGS sequence"/>
</dbReference>
<dbReference type="InterPro" id="IPR004827">
    <property type="entry name" value="bZIP"/>
</dbReference>
<sequence>MCAEDVYHNRRVSPQQPVSSTKESSTHGGQTSETDKNDWSDVSDRSERRKIQNKLAQRRFRDRIREQREEAERDEENQRKAGASYAQPKPEEIDTDHSLSGLPWGGISMRHMVEQGKHRRRGSQKDVNSGSTHHNASSVEEDSSK</sequence>
<evidence type="ECO:0000313" key="3">
    <source>
        <dbReference type="EMBL" id="EMD90981.1"/>
    </source>
</evidence>
<dbReference type="AlphaFoldDB" id="M2UBA4"/>
<protein>
    <recommendedName>
        <fullName evidence="2">BZIP domain-containing protein</fullName>
    </recommendedName>
</protein>
<dbReference type="PANTHER" id="PTHR39607:SF2">
    <property type="entry name" value="BZIP DOMAIN-CONTAINING PROTEIN"/>
    <property type="match status" value="1"/>
</dbReference>
<name>M2UBA4_COCH5</name>
<dbReference type="GO" id="GO:0003700">
    <property type="term" value="F:DNA-binding transcription factor activity"/>
    <property type="evidence" value="ECO:0007669"/>
    <property type="project" value="InterPro"/>
</dbReference>
<dbReference type="InterPro" id="IPR052635">
    <property type="entry name" value="Sec_Metab_Biosynth_Reg"/>
</dbReference>
<dbReference type="PANTHER" id="PTHR39607">
    <property type="entry name" value="XANTHOCILLIN BIOSYNTHESIS CLUSTER TRANSCRIPTION FACTOR XANC-RELATED"/>
    <property type="match status" value="1"/>
</dbReference>
<organism evidence="3 4">
    <name type="scientific">Cochliobolus heterostrophus (strain C5 / ATCC 48332 / race O)</name>
    <name type="common">Southern corn leaf blight fungus</name>
    <name type="synonym">Bipolaris maydis</name>
    <dbReference type="NCBI Taxonomy" id="701091"/>
    <lineage>
        <taxon>Eukaryota</taxon>
        <taxon>Fungi</taxon>
        <taxon>Dikarya</taxon>
        <taxon>Ascomycota</taxon>
        <taxon>Pezizomycotina</taxon>
        <taxon>Dothideomycetes</taxon>
        <taxon>Pleosporomycetidae</taxon>
        <taxon>Pleosporales</taxon>
        <taxon>Pleosporineae</taxon>
        <taxon>Pleosporaceae</taxon>
        <taxon>Bipolaris</taxon>
    </lineage>
</organism>
<reference evidence="4" key="2">
    <citation type="journal article" date="2013" name="PLoS Genet.">
        <title>Comparative genome structure, secondary metabolite, and effector coding capacity across Cochliobolus pathogens.</title>
        <authorList>
            <person name="Condon B.J."/>
            <person name="Leng Y."/>
            <person name="Wu D."/>
            <person name="Bushley K.E."/>
            <person name="Ohm R.A."/>
            <person name="Otillar R."/>
            <person name="Martin J."/>
            <person name="Schackwitz W."/>
            <person name="Grimwood J."/>
            <person name="MohdZainudin N."/>
            <person name="Xue C."/>
            <person name="Wang R."/>
            <person name="Manning V.A."/>
            <person name="Dhillon B."/>
            <person name="Tu Z.J."/>
            <person name="Steffenson B.J."/>
            <person name="Salamov A."/>
            <person name="Sun H."/>
            <person name="Lowry S."/>
            <person name="LaButti K."/>
            <person name="Han J."/>
            <person name="Copeland A."/>
            <person name="Lindquist E."/>
            <person name="Barry K."/>
            <person name="Schmutz J."/>
            <person name="Baker S.E."/>
            <person name="Ciuffetti L.M."/>
            <person name="Grigoriev I.V."/>
            <person name="Zhong S."/>
            <person name="Turgeon B.G."/>
        </authorList>
    </citation>
    <scope>NUCLEOTIDE SEQUENCE [LARGE SCALE GENOMIC DNA]</scope>
    <source>
        <strain evidence="4">C5 / ATCC 48332 / race O</strain>
    </source>
</reference>
<feature type="region of interest" description="Disordered" evidence="1">
    <location>
        <begin position="1"/>
        <end position="145"/>
    </location>
</feature>
<keyword evidence="4" id="KW-1185">Reference proteome</keyword>
<dbReference type="HOGENOM" id="CLU_1786519_0_0_1"/>
<feature type="domain" description="BZIP" evidence="2">
    <location>
        <begin position="48"/>
        <end position="63"/>
    </location>
</feature>
<dbReference type="PROSITE" id="PS00036">
    <property type="entry name" value="BZIP_BASIC"/>
    <property type="match status" value="1"/>
</dbReference>
<dbReference type="OMA" id="IHEGASY"/>
<evidence type="ECO:0000259" key="2">
    <source>
        <dbReference type="PROSITE" id="PS00036"/>
    </source>
</evidence>
<proteinExistence type="predicted"/>
<feature type="compositionally biased region" description="Polar residues" evidence="1">
    <location>
        <begin position="125"/>
        <end position="138"/>
    </location>
</feature>